<gene>
    <name evidence="1" type="ORF">SSLN_LOCUS5242</name>
</gene>
<dbReference type="WBParaSite" id="SSLN_0000540501-mRNA-1">
    <property type="protein sequence ID" value="SSLN_0000540501-mRNA-1"/>
    <property type="gene ID" value="SSLN_0000540501"/>
</dbReference>
<evidence type="ECO:0000313" key="1">
    <source>
        <dbReference type="EMBL" id="VDL91627.1"/>
    </source>
</evidence>
<organism evidence="3">
    <name type="scientific">Schistocephalus solidus</name>
    <name type="common">Tapeworm</name>
    <dbReference type="NCBI Taxonomy" id="70667"/>
    <lineage>
        <taxon>Eukaryota</taxon>
        <taxon>Metazoa</taxon>
        <taxon>Spiralia</taxon>
        <taxon>Lophotrochozoa</taxon>
        <taxon>Platyhelminthes</taxon>
        <taxon>Cestoda</taxon>
        <taxon>Eucestoda</taxon>
        <taxon>Diphyllobothriidea</taxon>
        <taxon>Diphyllobothriidae</taxon>
        <taxon>Schistocephalus</taxon>
    </lineage>
</organism>
<reference evidence="3" key="1">
    <citation type="submission" date="2016-06" db="UniProtKB">
        <authorList>
            <consortium name="WormBaseParasite"/>
        </authorList>
    </citation>
    <scope>IDENTIFICATION</scope>
</reference>
<reference evidence="1 2" key="2">
    <citation type="submission" date="2018-11" db="EMBL/GenBank/DDBJ databases">
        <authorList>
            <consortium name="Pathogen Informatics"/>
        </authorList>
    </citation>
    <scope>NUCLEOTIDE SEQUENCE [LARGE SCALE GENOMIC DNA]</scope>
    <source>
        <strain evidence="1 2">NST_G2</strain>
    </source>
</reference>
<proteinExistence type="predicted"/>
<dbReference type="EMBL" id="UYSU01033174">
    <property type="protein sequence ID" value="VDL91627.1"/>
    <property type="molecule type" value="Genomic_DNA"/>
</dbReference>
<name>A0A183SLZ4_SCHSO</name>
<keyword evidence="2" id="KW-1185">Reference proteome</keyword>
<protein>
    <submittedName>
        <fullName evidence="3">Secreted protein</fullName>
    </submittedName>
</protein>
<accession>A0A183SLZ4</accession>
<dbReference type="AlphaFoldDB" id="A0A183SLZ4"/>
<evidence type="ECO:0000313" key="3">
    <source>
        <dbReference type="WBParaSite" id="SSLN_0000540501-mRNA-1"/>
    </source>
</evidence>
<sequence>MLLTCKSPFGLASGEPGFFLNCCSKLHTVLQAGRSWASLGGGDSFGSVGCCPYLPCPPLGQSVPGEVRDHQPMQVNIPDLNWQDKDPVAQCTERWTSDTRVVGSILGCRLCSPPNTGAGMASGESCLNAMVTSAAATALPLASPMA</sequence>
<dbReference type="Proteomes" id="UP000275846">
    <property type="component" value="Unassembled WGS sequence"/>
</dbReference>
<evidence type="ECO:0000313" key="2">
    <source>
        <dbReference type="Proteomes" id="UP000275846"/>
    </source>
</evidence>